<gene>
    <name evidence="2" type="ORF">XELAEV_18037819mg</name>
</gene>
<evidence type="ECO:0000313" key="3">
    <source>
        <dbReference type="Proteomes" id="UP000694892"/>
    </source>
</evidence>
<reference evidence="3" key="1">
    <citation type="journal article" date="2016" name="Nature">
        <title>Genome evolution in the allotetraploid frog Xenopus laevis.</title>
        <authorList>
            <person name="Session A.M."/>
            <person name="Uno Y."/>
            <person name="Kwon T."/>
            <person name="Chapman J.A."/>
            <person name="Toyoda A."/>
            <person name="Takahashi S."/>
            <person name="Fukui A."/>
            <person name="Hikosaka A."/>
            <person name="Suzuki A."/>
            <person name="Kondo M."/>
            <person name="van Heeringen S.J."/>
            <person name="Quigley I."/>
            <person name="Heinz S."/>
            <person name="Ogino H."/>
            <person name="Ochi H."/>
            <person name="Hellsten U."/>
            <person name="Lyons J.B."/>
            <person name="Simakov O."/>
            <person name="Putnam N."/>
            <person name="Stites J."/>
            <person name="Kuroki Y."/>
            <person name="Tanaka T."/>
            <person name="Michiue T."/>
            <person name="Watanabe M."/>
            <person name="Bogdanovic O."/>
            <person name="Lister R."/>
            <person name="Georgiou G."/>
            <person name="Paranjpe S.S."/>
            <person name="van Kruijsbergen I."/>
            <person name="Shu S."/>
            <person name="Carlson J."/>
            <person name="Kinoshita T."/>
            <person name="Ohta Y."/>
            <person name="Mawaribuchi S."/>
            <person name="Jenkins J."/>
            <person name="Grimwood J."/>
            <person name="Schmutz J."/>
            <person name="Mitros T."/>
            <person name="Mozaffari S.V."/>
            <person name="Suzuki Y."/>
            <person name="Haramoto Y."/>
            <person name="Yamamoto T.S."/>
            <person name="Takagi C."/>
            <person name="Heald R."/>
            <person name="Miller K."/>
            <person name="Haudenschild C."/>
            <person name="Kitzman J."/>
            <person name="Nakayama T."/>
            <person name="Izutsu Y."/>
            <person name="Robert J."/>
            <person name="Fortriede J."/>
            <person name="Burns K."/>
            <person name="Lotay V."/>
            <person name="Karimi K."/>
            <person name="Yasuoka Y."/>
            <person name="Dichmann D.S."/>
            <person name="Flajnik M.F."/>
            <person name="Houston D.W."/>
            <person name="Shendure J."/>
            <person name="DuPasquier L."/>
            <person name="Vize P.D."/>
            <person name="Zorn A.M."/>
            <person name="Ito M."/>
            <person name="Marcotte E.M."/>
            <person name="Wallingford J.B."/>
            <person name="Ito Y."/>
            <person name="Asashima M."/>
            <person name="Ueno N."/>
            <person name="Matsuda Y."/>
            <person name="Veenstra G.J."/>
            <person name="Fujiyama A."/>
            <person name="Harland R.M."/>
            <person name="Taira M."/>
            <person name="Rokhsar D.S."/>
        </authorList>
    </citation>
    <scope>NUCLEOTIDE SEQUENCE [LARGE SCALE GENOMIC DNA]</scope>
    <source>
        <strain evidence="3">J</strain>
    </source>
</reference>
<evidence type="ECO:0000313" key="2">
    <source>
        <dbReference type="EMBL" id="OCT70894.1"/>
    </source>
</evidence>
<feature type="signal peptide" evidence="1">
    <location>
        <begin position="1"/>
        <end position="23"/>
    </location>
</feature>
<dbReference type="EMBL" id="CM004479">
    <property type="protein sequence ID" value="OCT70894.1"/>
    <property type="molecule type" value="Genomic_DNA"/>
</dbReference>
<dbReference type="AlphaFoldDB" id="A0A974HAI6"/>
<dbReference type="Proteomes" id="UP000694892">
    <property type="component" value="Chromosome 7S"/>
</dbReference>
<proteinExistence type="predicted"/>
<sequence>MKWIHRCGCLLQLWMSLPICVNPQGKVCPGEGRKIENPGWFPFVPRAVCRCLPQGSKYLTGGKGILGR</sequence>
<accession>A0A974HAI6</accession>
<feature type="chain" id="PRO_5037171390" evidence="1">
    <location>
        <begin position="24"/>
        <end position="68"/>
    </location>
</feature>
<evidence type="ECO:0000256" key="1">
    <source>
        <dbReference type="SAM" id="SignalP"/>
    </source>
</evidence>
<organism evidence="2 3">
    <name type="scientific">Xenopus laevis</name>
    <name type="common">African clawed frog</name>
    <dbReference type="NCBI Taxonomy" id="8355"/>
    <lineage>
        <taxon>Eukaryota</taxon>
        <taxon>Metazoa</taxon>
        <taxon>Chordata</taxon>
        <taxon>Craniata</taxon>
        <taxon>Vertebrata</taxon>
        <taxon>Euteleostomi</taxon>
        <taxon>Amphibia</taxon>
        <taxon>Batrachia</taxon>
        <taxon>Anura</taxon>
        <taxon>Pipoidea</taxon>
        <taxon>Pipidae</taxon>
        <taxon>Xenopodinae</taxon>
        <taxon>Xenopus</taxon>
        <taxon>Xenopus</taxon>
    </lineage>
</organism>
<keyword evidence="1" id="KW-0732">Signal</keyword>
<name>A0A974HAI6_XENLA</name>
<protein>
    <submittedName>
        <fullName evidence="2">Uncharacterized protein</fullName>
    </submittedName>
</protein>